<dbReference type="EMBL" id="JARJLG010000122">
    <property type="protein sequence ID" value="KAJ7741570.1"/>
    <property type="molecule type" value="Genomic_DNA"/>
</dbReference>
<evidence type="ECO:0000313" key="4">
    <source>
        <dbReference type="EMBL" id="KAJ7741570.1"/>
    </source>
</evidence>
<dbReference type="PANTHER" id="PTHR40465:SF1">
    <property type="entry name" value="DUF6534 DOMAIN-CONTAINING PROTEIN"/>
    <property type="match status" value="1"/>
</dbReference>
<reference evidence="4" key="1">
    <citation type="submission" date="2023-03" db="EMBL/GenBank/DDBJ databases">
        <title>Massive genome expansion in bonnet fungi (Mycena s.s.) driven by repeated elements and novel gene families across ecological guilds.</title>
        <authorList>
            <consortium name="Lawrence Berkeley National Laboratory"/>
            <person name="Harder C.B."/>
            <person name="Miyauchi S."/>
            <person name="Viragh M."/>
            <person name="Kuo A."/>
            <person name="Thoen E."/>
            <person name="Andreopoulos B."/>
            <person name="Lu D."/>
            <person name="Skrede I."/>
            <person name="Drula E."/>
            <person name="Henrissat B."/>
            <person name="Morin E."/>
            <person name="Kohler A."/>
            <person name="Barry K."/>
            <person name="LaButti K."/>
            <person name="Morin E."/>
            <person name="Salamov A."/>
            <person name="Lipzen A."/>
            <person name="Mereny Z."/>
            <person name="Hegedus B."/>
            <person name="Baldrian P."/>
            <person name="Stursova M."/>
            <person name="Weitz H."/>
            <person name="Taylor A."/>
            <person name="Grigoriev I.V."/>
            <person name="Nagy L.G."/>
            <person name="Martin F."/>
            <person name="Kauserud H."/>
        </authorList>
    </citation>
    <scope>NUCLEOTIDE SEQUENCE</scope>
    <source>
        <strain evidence="4">CBHHK188m</strain>
    </source>
</reference>
<keyword evidence="2" id="KW-0472">Membrane</keyword>
<feature type="transmembrane region" description="Helical" evidence="2">
    <location>
        <begin position="86"/>
        <end position="111"/>
    </location>
</feature>
<feature type="transmembrane region" description="Helical" evidence="2">
    <location>
        <begin position="52"/>
        <end position="74"/>
    </location>
</feature>
<evidence type="ECO:0000259" key="3">
    <source>
        <dbReference type="Pfam" id="PF20152"/>
    </source>
</evidence>
<evidence type="ECO:0000256" key="1">
    <source>
        <dbReference type="SAM" id="MobiDB-lite"/>
    </source>
</evidence>
<keyword evidence="2" id="KW-1133">Transmembrane helix</keyword>
<dbReference type="InterPro" id="IPR045339">
    <property type="entry name" value="DUF6534"/>
</dbReference>
<gene>
    <name evidence="4" type="ORF">DFH07DRAFT_943517</name>
</gene>
<feature type="region of interest" description="Disordered" evidence="1">
    <location>
        <begin position="330"/>
        <end position="351"/>
    </location>
</feature>
<organism evidence="4 5">
    <name type="scientific">Mycena maculata</name>
    <dbReference type="NCBI Taxonomy" id="230809"/>
    <lineage>
        <taxon>Eukaryota</taxon>
        <taxon>Fungi</taxon>
        <taxon>Dikarya</taxon>
        <taxon>Basidiomycota</taxon>
        <taxon>Agaricomycotina</taxon>
        <taxon>Agaricomycetes</taxon>
        <taxon>Agaricomycetidae</taxon>
        <taxon>Agaricales</taxon>
        <taxon>Marasmiineae</taxon>
        <taxon>Mycenaceae</taxon>
        <taxon>Mycena</taxon>
    </lineage>
</organism>
<keyword evidence="5" id="KW-1185">Reference proteome</keyword>
<comment type="caution">
    <text evidence="4">The sequence shown here is derived from an EMBL/GenBank/DDBJ whole genome shotgun (WGS) entry which is preliminary data.</text>
</comment>
<dbReference type="PANTHER" id="PTHR40465">
    <property type="entry name" value="CHROMOSOME 1, WHOLE GENOME SHOTGUN SEQUENCE"/>
    <property type="match status" value="1"/>
</dbReference>
<dbReference type="Proteomes" id="UP001215280">
    <property type="component" value="Unassembled WGS sequence"/>
</dbReference>
<sequence>MCPFQWSIVIYNIPIRFLLELPWDMSDSTSTIILSPASQVFIDTRTTSLGPWVLGGLMDSILMGIILFQVYNYFNFRRTEHGLSRYYMYLVIVVTFLSILKTSQAIAVVWVQNVLFFANPDIARTLLNIAWWQNSVTLMILETLEKLGRNDPNVWPSIIVGDAKGKVMWLLVELLGFKWSSFADIHTCQVHLVSVFAADSMITAGTSYTLRQRSTGLASTSSLINRLLRLVFESAIPPTLIATIDLILTQTLGSKLLWHVFVNYSLSKVYVISLIYTLNCISEYRQDHSQSRSHDGPHNRLTRHGDVELAPRNIEGNIFIQTQITTHVDRLKTGSDQTKSEDSPEKPRFTL</sequence>
<proteinExistence type="predicted"/>
<name>A0AAD7IGR0_9AGAR</name>
<evidence type="ECO:0000256" key="2">
    <source>
        <dbReference type="SAM" id="Phobius"/>
    </source>
</evidence>
<protein>
    <recommendedName>
        <fullName evidence="3">DUF6534 domain-containing protein</fullName>
    </recommendedName>
</protein>
<dbReference type="Pfam" id="PF20152">
    <property type="entry name" value="DUF6534"/>
    <property type="match status" value="1"/>
</dbReference>
<evidence type="ECO:0000313" key="5">
    <source>
        <dbReference type="Proteomes" id="UP001215280"/>
    </source>
</evidence>
<accession>A0AAD7IGR0</accession>
<dbReference type="AlphaFoldDB" id="A0AAD7IGR0"/>
<feature type="domain" description="DUF6534" evidence="3">
    <location>
        <begin position="196"/>
        <end position="279"/>
    </location>
</feature>
<keyword evidence="2" id="KW-0812">Transmembrane</keyword>